<name>A0ABR1QYA8_9PEZI</name>
<feature type="compositionally biased region" description="Low complexity" evidence="1">
    <location>
        <begin position="99"/>
        <end position="130"/>
    </location>
</feature>
<reference evidence="3 4" key="1">
    <citation type="submission" date="2023-01" db="EMBL/GenBank/DDBJ databases">
        <title>Analysis of 21 Apiospora genomes using comparative genomics revels a genus with tremendous synthesis potential of carbohydrate active enzymes and secondary metabolites.</title>
        <authorList>
            <person name="Sorensen T."/>
        </authorList>
    </citation>
    <scope>NUCLEOTIDE SEQUENCE [LARGE SCALE GENOMIC DNA]</scope>
    <source>
        <strain evidence="3 4">CBS 24483</strain>
    </source>
</reference>
<feature type="domain" description="Bacteriophage T5 Orf172 DNA-binding" evidence="2">
    <location>
        <begin position="195"/>
        <end position="285"/>
    </location>
</feature>
<dbReference type="SMART" id="SM00974">
    <property type="entry name" value="T5orf172"/>
    <property type="match status" value="1"/>
</dbReference>
<comment type="caution">
    <text evidence="3">The sequence shown here is derived from an EMBL/GenBank/DDBJ whole genome shotgun (WGS) entry which is preliminary data.</text>
</comment>
<proteinExistence type="predicted"/>
<dbReference type="EMBL" id="JAQQWE010000001">
    <property type="protein sequence ID" value="KAK7967633.1"/>
    <property type="molecule type" value="Genomic_DNA"/>
</dbReference>
<dbReference type="Pfam" id="PF10544">
    <property type="entry name" value="T5orf172"/>
    <property type="match status" value="1"/>
</dbReference>
<feature type="compositionally biased region" description="Basic and acidic residues" evidence="1">
    <location>
        <begin position="429"/>
        <end position="443"/>
    </location>
</feature>
<feature type="region of interest" description="Disordered" evidence="1">
    <location>
        <begin position="1"/>
        <end position="81"/>
    </location>
</feature>
<sequence>MENLPSTPSKTSPALPTPPHTRSSSKKSVALSGDTPPPSPSPSAKRAKSLRVHKRQCVTTPLPSVSHDEDSSVHAAAQPPTLKAAVSDSIIVASEAGTSSALSSPPSRHSLNATSASAPNLASANPVVSRPGRRKPSGSSVTSRPSSERTIHLSESPASVDENIKGVMRKPLTKKQRRQQAHGSNYIFEVNPAQSPEKTIWKIGFTTGPTDKRQKNIFTVCQHSLIRGQYDPGHVPIRLCKRAEGLVHAELARHRYHFDCVCKVNDHREYFDVDPDLALEAIHRWRTFCMREPYGAKGSLQPFWEDRLRGMDRQQKLRADVLDMTERRKQWDRFVHATLLDAIRYDVSTSMRKLQDRGLWRTTAVIEFLLIMFLILPLPRMFTLPYSVMAVWVIAMINEVKLSATLCALAWPPIEDRKKPGIPCRTAIEENADKEHDSRGRSTEDDEALPNDLGFMFGLPSENDVLF</sequence>
<feature type="compositionally biased region" description="Polar residues" evidence="1">
    <location>
        <begin position="1"/>
        <end position="14"/>
    </location>
</feature>
<feature type="region of interest" description="Disordered" evidence="1">
    <location>
        <begin position="98"/>
        <end position="185"/>
    </location>
</feature>
<feature type="region of interest" description="Disordered" evidence="1">
    <location>
        <begin position="429"/>
        <end position="455"/>
    </location>
</feature>
<dbReference type="GeneID" id="92071194"/>
<feature type="compositionally biased region" description="Basic residues" evidence="1">
    <location>
        <begin position="45"/>
        <end position="56"/>
    </location>
</feature>
<evidence type="ECO:0000256" key="1">
    <source>
        <dbReference type="SAM" id="MobiDB-lite"/>
    </source>
</evidence>
<feature type="compositionally biased region" description="Basic residues" evidence="1">
    <location>
        <begin position="167"/>
        <end position="180"/>
    </location>
</feature>
<evidence type="ECO:0000313" key="3">
    <source>
        <dbReference type="EMBL" id="KAK7967633.1"/>
    </source>
</evidence>
<keyword evidence="4" id="KW-1185">Reference proteome</keyword>
<dbReference type="Proteomes" id="UP001391051">
    <property type="component" value="Unassembled WGS sequence"/>
</dbReference>
<evidence type="ECO:0000313" key="4">
    <source>
        <dbReference type="Proteomes" id="UP001391051"/>
    </source>
</evidence>
<dbReference type="InterPro" id="IPR018306">
    <property type="entry name" value="Phage_T5_Orf172_DNA-bd"/>
</dbReference>
<dbReference type="RefSeq" id="XP_066707025.1">
    <property type="nucleotide sequence ID" value="XM_066838132.1"/>
</dbReference>
<protein>
    <recommendedName>
        <fullName evidence="2">Bacteriophage T5 Orf172 DNA-binding domain-containing protein</fullName>
    </recommendedName>
</protein>
<gene>
    <name evidence="3" type="ORF">PG986_001910</name>
</gene>
<accession>A0ABR1QYA8</accession>
<evidence type="ECO:0000259" key="2">
    <source>
        <dbReference type="SMART" id="SM00974"/>
    </source>
</evidence>
<organism evidence="3 4">
    <name type="scientific">Apiospora aurea</name>
    <dbReference type="NCBI Taxonomy" id="335848"/>
    <lineage>
        <taxon>Eukaryota</taxon>
        <taxon>Fungi</taxon>
        <taxon>Dikarya</taxon>
        <taxon>Ascomycota</taxon>
        <taxon>Pezizomycotina</taxon>
        <taxon>Sordariomycetes</taxon>
        <taxon>Xylariomycetidae</taxon>
        <taxon>Amphisphaeriales</taxon>
        <taxon>Apiosporaceae</taxon>
        <taxon>Apiospora</taxon>
    </lineage>
</organism>